<dbReference type="PANTHER" id="PTHR47504:SF5">
    <property type="entry name" value="RIGHT ORIGIN-BINDING PROTEIN"/>
    <property type="match status" value="1"/>
</dbReference>
<evidence type="ECO:0000256" key="2">
    <source>
        <dbReference type="SAM" id="MobiDB-lite"/>
    </source>
</evidence>
<dbReference type="InterPro" id="IPR018060">
    <property type="entry name" value="HTH_AraC"/>
</dbReference>
<evidence type="ECO:0000313" key="4">
    <source>
        <dbReference type="EMBL" id="MBU9710185.1"/>
    </source>
</evidence>
<dbReference type="SMART" id="SM00342">
    <property type="entry name" value="HTH_ARAC"/>
    <property type="match status" value="1"/>
</dbReference>
<dbReference type="PROSITE" id="PS01124">
    <property type="entry name" value="HTH_ARAC_FAMILY_2"/>
    <property type="match status" value="1"/>
</dbReference>
<dbReference type="Pfam" id="PF12833">
    <property type="entry name" value="HTH_18"/>
    <property type="match status" value="1"/>
</dbReference>
<sequence>MNYLEGIQRFGDYIEKELENEFHMNQLVEDGIRSTYISKFHFYRLFKAVVGHSVQEYVKGRILMKAAERIQNTEEDMLTIAIKYGFHSQEVFTRNFKKRFGQTPAKYRKEMQKNGKLNFEMKKLSLDSLQLKVKAFKGKVHVEETVETIENLHLVGFERESDDNQVHTIVHAMEQFLQVAPQIPNRKGNTIYRVCYDIDTKKQIPTFKELIAVEQVPVTSRNLSNQMTQKQNETAETSKSIPTPENEMNYHLPHGMIRKQIKNVKVVTYIHNGRLFQDEQGKILNTYHFIYSYRIPLLTEVLTTDYLIEQYGSGFRGPYDDNSKMTISLSIK</sequence>
<keyword evidence="1" id="KW-0238">DNA-binding</keyword>
<dbReference type="InterPro" id="IPR050959">
    <property type="entry name" value="MarA-like"/>
</dbReference>
<evidence type="ECO:0000259" key="3">
    <source>
        <dbReference type="PROSITE" id="PS01124"/>
    </source>
</evidence>
<reference evidence="4 5" key="1">
    <citation type="submission" date="2021-06" db="EMBL/GenBank/DDBJ databases">
        <title>Bacillus sp. RD4P76, an endophyte from a halophyte.</title>
        <authorList>
            <person name="Sun J.-Q."/>
        </authorList>
    </citation>
    <scope>NUCLEOTIDE SEQUENCE [LARGE SCALE GENOMIC DNA]</scope>
    <source>
        <strain evidence="4 5">CGMCC 1.15917</strain>
    </source>
</reference>
<feature type="region of interest" description="Disordered" evidence="2">
    <location>
        <begin position="223"/>
        <end position="246"/>
    </location>
</feature>
<feature type="compositionally biased region" description="Polar residues" evidence="2">
    <location>
        <begin position="223"/>
        <end position="243"/>
    </location>
</feature>
<accession>A0ABS6J9E1</accession>
<dbReference type="EMBL" id="JAHQCS010000006">
    <property type="protein sequence ID" value="MBU9710185.1"/>
    <property type="molecule type" value="Genomic_DNA"/>
</dbReference>
<proteinExistence type="predicted"/>
<protein>
    <submittedName>
        <fullName evidence="4">AraC family transcriptional regulator</fullName>
    </submittedName>
</protein>
<evidence type="ECO:0000313" key="5">
    <source>
        <dbReference type="Proteomes" id="UP000784880"/>
    </source>
</evidence>
<dbReference type="PANTHER" id="PTHR47504">
    <property type="entry name" value="RIGHT ORIGIN-BINDING PROTEIN"/>
    <property type="match status" value="1"/>
</dbReference>
<gene>
    <name evidence="4" type="ORF">KS419_00210</name>
</gene>
<keyword evidence="5" id="KW-1185">Reference proteome</keyword>
<name>A0ABS6J9E1_9BACI</name>
<organism evidence="4 5">
    <name type="scientific">Evansella tamaricis</name>
    <dbReference type="NCBI Taxonomy" id="2069301"/>
    <lineage>
        <taxon>Bacteria</taxon>
        <taxon>Bacillati</taxon>
        <taxon>Bacillota</taxon>
        <taxon>Bacilli</taxon>
        <taxon>Bacillales</taxon>
        <taxon>Bacillaceae</taxon>
        <taxon>Evansella</taxon>
    </lineage>
</organism>
<dbReference type="Proteomes" id="UP000784880">
    <property type="component" value="Unassembled WGS sequence"/>
</dbReference>
<dbReference type="RefSeq" id="WP_217064081.1">
    <property type="nucleotide sequence ID" value="NZ_JAHQCS010000006.1"/>
</dbReference>
<comment type="caution">
    <text evidence="4">The sequence shown here is derived from an EMBL/GenBank/DDBJ whole genome shotgun (WGS) entry which is preliminary data.</text>
</comment>
<evidence type="ECO:0000256" key="1">
    <source>
        <dbReference type="ARBA" id="ARBA00023125"/>
    </source>
</evidence>
<feature type="domain" description="HTH araC/xylS-type" evidence="3">
    <location>
        <begin position="8"/>
        <end position="110"/>
    </location>
</feature>